<evidence type="ECO:0000256" key="4">
    <source>
        <dbReference type="ARBA" id="ARBA00022525"/>
    </source>
</evidence>
<evidence type="ECO:0000313" key="10">
    <source>
        <dbReference type="EMBL" id="CAK7353658.1"/>
    </source>
</evidence>
<evidence type="ECO:0000256" key="8">
    <source>
        <dbReference type="PROSITE-ProRule" id="PRU10052"/>
    </source>
</evidence>
<dbReference type="GO" id="GO:0004650">
    <property type="term" value="F:polygalacturonase activity"/>
    <property type="evidence" value="ECO:0007669"/>
    <property type="project" value="InterPro"/>
</dbReference>
<comment type="similarity">
    <text evidence="2 9">Belongs to the glycosyl hydrolase 28 family.</text>
</comment>
<dbReference type="Proteomes" id="UP001314170">
    <property type="component" value="Unassembled WGS sequence"/>
</dbReference>
<keyword evidence="11" id="KW-1185">Reference proteome</keyword>
<dbReference type="InterPro" id="IPR000743">
    <property type="entry name" value="Glyco_hydro_28"/>
</dbReference>
<evidence type="ECO:0000313" key="11">
    <source>
        <dbReference type="Proteomes" id="UP001314170"/>
    </source>
</evidence>
<keyword evidence="5 9" id="KW-0378">Hydrolase</keyword>
<sequence length="405" mass="43557">MEESSILRTVVEKIVENTFNVLNFGAIGDGTTDDSQAFVKAWEALCGANGSTPTLDIPAKHTFLLKPLKFNGPCKSNSVHIQLSGKIVAPNTIDAWGGCGIGEWLGFHDIKSLNLYGSGEIDGQGSVWWQNEKKGGKCERPEKTSIPPVLIFEYETYILMKILPLNFNSLHVYLNPRIHIGILDCTDVLVSNLHITAPEDSPNTDGMDISRSTHVRIQNSTIGTGDDCIAVNGGCYDVKINNIACGPGHGISVGSLGQNGVKDTVEEVHVWNCSFNGTQNAARIKTWQGGSGYARKISYDQITLIASHNPIIIDQYYCNGASNCRNASSAVTVSEITYRGFQGTSAGEEAIKLNCCNLGCDKIVMDQINIVSSAPGKQTHALCEHANGTSKATIPDVACLTKSGY</sequence>
<evidence type="ECO:0000256" key="1">
    <source>
        <dbReference type="ARBA" id="ARBA00004191"/>
    </source>
</evidence>
<dbReference type="EMBL" id="CAWUPB010001194">
    <property type="protein sequence ID" value="CAK7353658.1"/>
    <property type="molecule type" value="Genomic_DNA"/>
</dbReference>
<evidence type="ECO:0000256" key="9">
    <source>
        <dbReference type="RuleBase" id="RU361169"/>
    </source>
</evidence>
<dbReference type="AlphaFoldDB" id="A0AAV1SP68"/>
<keyword evidence="4" id="KW-0964">Secreted</keyword>
<feature type="active site" evidence="8">
    <location>
        <position position="249"/>
    </location>
</feature>
<keyword evidence="6 9" id="KW-0326">Glycosidase</keyword>
<dbReference type="InterPro" id="IPR011050">
    <property type="entry name" value="Pectin_lyase_fold/virulence"/>
</dbReference>
<dbReference type="PANTHER" id="PTHR31375">
    <property type="match status" value="1"/>
</dbReference>
<evidence type="ECO:0000256" key="6">
    <source>
        <dbReference type="ARBA" id="ARBA00023295"/>
    </source>
</evidence>
<dbReference type="Pfam" id="PF00295">
    <property type="entry name" value="Glyco_hydro_28"/>
    <property type="match status" value="1"/>
</dbReference>
<dbReference type="SUPFAM" id="SSF51126">
    <property type="entry name" value="Pectin lyase-like"/>
    <property type="match status" value="1"/>
</dbReference>
<dbReference type="InterPro" id="IPR012334">
    <property type="entry name" value="Pectin_lyas_fold"/>
</dbReference>
<evidence type="ECO:0000256" key="3">
    <source>
        <dbReference type="ARBA" id="ARBA00022512"/>
    </source>
</evidence>
<dbReference type="GO" id="GO:0071555">
    <property type="term" value="P:cell wall organization"/>
    <property type="evidence" value="ECO:0007669"/>
    <property type="project" value="UniProtKB-KW"/>
</dbReference>
<comment type="caution">
    <text evidence="10">The sequence shown here is derived from an EMBL/GenBank/DDBJ whole genome shotgun (WGS) entry which is preliminary data.</text>
</comment>
<accession>A0AAV1SP68</accession>
<evidence type="ECO:0000256" key="7">
    <source>
        <dbReference type="ARBA" id="ARBA00023316"/>
    </source>
</evidence>
<gene>
    <name evidence="10" type="ORF">DCAF_LOCUS24841</name>
</gene>
<name>A0AAV1SP68_9ROSI</name>
<keyword evidence="7" id="KW-0961">Cell wall biogenesis/degradation</keyword>
<evidence type="ECO:0000256" key="5">
    <source>
        <dbReference type="ARBA" id="ARBA00022801"/>
    </source>
</evidence>
<proteinExistence type="inferred from homology"/>
<keyword evidence="3" id="KW-0134">Cell wall</keyword>
<reference evidence="10 11" key="1">
    <citation type="submission" date="2024-01" db="EMBL/GenBank/DDBJ databases">
        <authorList>
            <person name="Waweru B."/>
        </authorList>
    </citation>
    <scope>NUCLEOTIDE SEQUENCE [LARGE SCALE GENOMIC DNA]</scope>
</reference>
<protein>
    <recommendedName>
        <fullName evidence="12">Polygalacturonase</fullName>
    </recommendedName>
</protein>
<organism evidence="10 11">
    <name type="scientific">Dovyalis caffra</name>
    <dbReference type="NCBI Taxonomy" id="77055"/>
    <lineage>
        <taxon>Eukaryota</taxon>
        <taxon>Viridiplantae</taxon>
        <taxon>Streptophyta</taxon>
        <taxon>Embryophyta</taxon>
        <taxon>Tracheophyta</taxon>
        <taxon>Spermatophyta</taxon>
        <taxon>Magnoliopsida</taxon>
        <taxon>eudicotyledons</taxon>
        <taxon>Gunneridae</taxon>
        <taxon>Pentapetalae</taxon>
        <taxon>rosids</taxon>
        <taxon>fabids</taxon>
        <taxon>Malpighiales</taxon>
        <taxon>Salicaceae</taxon>
        <taxon>Flacourtieae</taxon>
        <taxon>Dovyalis</taxon>
    </lineage>
</organism>
<dbReference type="Gene3D" id="2.160.20.10">
    <property type="entry name" value="Single-stranded right-handed beta-helix, Pectin lyase-like"/>
    <property type="match status" value="1"/>
</dbReference>
<comment type="subcellular location">
    <subcellularLocation>
        <location evidence="1">Secreted</location>
        <location evidence="1">Cell wall</location>
    </subcellularLocation>
</comment>
<evidence type="ECO:0008006" key="12">
    <source>
        <dbReference type="Google" id="ProtNLM"/>
    </source>
</evidence>
<dbReference type="PROSITE" id="PS00502">
    <property type="entry name" value="POLYGALACTURONASE"/>
    <property type="match status" value="1"/>
</dbReference>
<evidence type="ECO:0000256" key="2">
    <source>
        <dbReference type="ARBA" id="ARBA00008834"/>
    </source>
</evidence>
<dbReference type="GO" id="GO:0005975">
    <property type="term" value="P:carbohydrate metabolic process"/>
    <property type="evidence" value="ECO:0007669"/>
    <property type="project" value="InterPro"/>
</dbReference>